<accession>A0A9W8QAF6</accession>
<organism evidence="2 3">
    <name type="scientific">Akanthomyces muscarius</name>
    <name type="common">Entomopathogenic fungus</name>
    <name type="synonym">Lecanicillium muscarium</name>
    <dbReference type="NCBI Taxonomy" id="2231603"/>
    <lineage>
        <taxon>Eukaryota</taxon>
        <taxon>Fungi</taxon>
        <taxon>Dikarya</taxon>
        <taxon>Ascomycota</taxon>
        <taxon>Pezizomycotina</taxon>
        <taxon>Sordariomycetes</taxon>
        <taxon>Hypocreomycetidae</taxon>
        <taxon>Hypocreales</taxon>
        <taxon>Cordycipitaceae</taxon>
        <taxon>Akanthomyces</taxon>
    </lineage>
</organism>
<reference evidence="2" key="1">
    <citation type="journal article" date="2023" name="Access Microbiol">
        <title>De-novo genome assembly for Akanthomyces muscarius, a biocontrol agent of insect agricultural pests.</title>
        <authorList>
            <person name="Erdos Z."/>
            <person name="Studholme D.J."/>
            <person name="Raymond B."/>
            <person name="Sharma M."/>
        </authorList>
    </citation>
    <scope>NUCLEOTIDE SEQUENCE</scope>
    <source>
        <strain evidence="2">Ve6</strain>
    </source>
</reference>
<sequence>MSSSTPHPEIISMEFSTGGRDNCYYRILAGRHVKYITVEPGVLDAESLMDMASNFANILPPLPYFENNWNQAHIHRATPKDELKATLSQGKLASVDTVWHPTMIDFMALRKTERLTLLAEETVWQREPHAPQTIIAKMATSSGRSLLDQRPTGPDDVAVCRAELGRMHSHGILHGDVNRYNFLIGGDGAATLIDFEKPQLGADKAALEKEMAGLEWELRDESGRGGGFMEEEEREEIVDAEYE</sequence>
<proteinExistence type="predicted"/>
<dbReference type="Gene3D" id="1.10.510.10">
    <property type="entry name" value="Transferase(Phosphotransferase) domain 1"/>
    <property type="match status" value="1"/>
</dbReference>
<dbReference type="GeneID" id="80890041"/>
<evidence type="ECO:0008006" key="4">
    <source>
        <dbReference type="Google" id="ProtNLM"/>
    </source>
</evidence>
<evidence type="ECO:0000313" key="3">
    <source>
        <dbReference type="Proteomes" id="UP001144673"/>
    </source>
</evidence>
<dbReference type="AlphaFoldDB" id="A0A9W8QAF6"/>
<dbReference type="InterPro" id="IPR011009">
    <property type="entry name" value="Kinase-like_dom_sf"/>
</dbReference>
<dbReference type="SUPFAM" id="SSF56112">
    <property type="entry name" value="Protein kinase-like (PK-like)"/>
    <property type="match status" value="1"/>
</dbReference>
<evidence type="ECO:0000256" key="1">
    <source>
        <dbReference type="SAM" id="MobiDB-lite"/>
    </source>
</evidence>
<keyword evidence="3" id="KW-1185">Reference proteome</keyword>
<protein>
    <recommendedName>
        <fullName evidence="4">Aminoglycoside phosphotransferase domain-containing protein</fullName>
    </recommendedName>
</protein>
<dbReference type="RefSeq" id="XP_056051352.1">
    <property type="nucleotide sequence ID" value="XM_056194411.1"/>
</dbReference>
<evidence type="ECO:0000313" key="2">
    <source>
        <dbReference type="EMBL" id="KAJ4148411.1"/>
    </source>
</evidence>
<name>A0A9W8QAF6_AKAMU</name>
<dbReference type="KEGG" id="amus:LMH87_002882"/>
<dbReference type="Proteomes" id="UP001144673">
    <property type="component" value="Chromosome 3"/>
</dbReference>
<gene>
    <name evidence="2" type="ORF">LMH87_002882</name>
</gene>
<dbReference type="EMBL" id="JAJHUN010000010">
    <property type="protein sequence ID" value="KAJ4148411.1"/>
    <property type="molecule type" value="Genomic_DNA"/>
</dbReference>
<feature type="region of interest" description="Disordered" evidence="1">
    <location>
        <begin position="221"/>
        <end position="243"/>
    </location>
</feature>
<feature type="compositionally biased region" description="Acidic residues" evidence="1">
    <location>
        <begin position="229"/>
        <end position="243"/>
    </location>
</feature>
<comment type="caution">
    <text evidence="2">The sequence shown here is derived from an EMBL/GenBank/DDBJ whole genome shotgun (WGS) entry which is preliminary data.</text>
</comment>